<comment type="similarity">
    <text evidence="2">Belongs to the protein arginine deiminase family.</text>
</comment>
<dbReference type="Proteomes" id="UP000504612">
    <property type="component" value="Unplaced"/>
</dbReference>
<dbReference type="Gene3D" id="3.75.10.10">
    <property type="entry name" value="L-arginine/glycine Amidinotransferase, Chain A"/>
    <property type="match status" value="1"/>
</dbReference>
<dbReference type="GeneID" id="113427788"/>
<dbReference type="AlphaFoldDB" id="A0A6J1VZR4"/>
<comment type="catalytic activity">
    <reaction evidence="7">
        <text>L-arginyl-[protein] + H2O = L-citrullyl-[protein] + NH4(+)</text>
        <dbReference type="Rhea" id="RHEA:18089"/>
        <dbReference type="Rhea" id="RHEA-COMP:10532"/>
        <dbReference type="Rhea" id="RHEA-COMP:10588"/>
        <dbReference type="ChEBI" id="CHEBI:15377"/>
        <dbReference type="ChEBI" id="CHEBI:28938"/>
        <dbReference type="ChEBI" id="CHEBI:29965"/>
        <dbReference type="ChEBI" id="CHEBI:83397"/>
        <dbReference type="EC" id="3.5.3.15"/>
    </reaction>
</comment>
<dbReference type="InterPro" id="IPR013530">
    <property type="entry name" value="PAD_C"/>
</dbReference>
<dbReference type="InterPro" id="IPR004303">
    <property type="entry name" value="PAD"/>
</dbReference>
<dbReference type="Pfam" id="PF03068">
    <property type="entry name" value="PAD"/>
    <property type="match status" value="1"/>
</dbReference>
<dbReference type="FunFam" id="2.60.40.1700:FF:000001">
    <property type="entry name" value="Protein-arginine deiminase type-2"/>
    <property type="match status" value="1"/>
</dbReference>
<feature type="non-terminal residue" evidence="11">
    <location>
        <position position="1"/>
    </location>
</feature>
<dbReference type="GO" id="GO:0005737">
    <property type="term" value="C:cytoplasm"/>
    <property type="evidence" value="ECO:0007669"/>
    <property type="project" value="UniProtKB-SubCell"/>
</dbReference>
<dbReference type="InterPro" id="IPR013733">
    <property type="entry name" value="Prot_Arg_deaminase_cen_dom"/>
</dbReference>
<evidence type="ECO:0000256" key="3">
    <source>
        <dbReference type="ARBA" id="ARBA00012200"/>
    </source>
</evidence>
<comment type="subcellular location">
    <subcellularLocation>
        <location evidence="1">Cytoplasm</location>
    </subcellularLocation>
</comment>
<dbReference type="RefSeq" id="XP_026546108.1">
    <property type="nucleotide sequence ID" value="XM_026690323.1"/>
</dbReference>
<evidence type="ECO:0000256" key="2">
    <source>
        <dbReference type="ARBA" id="ARBA00008166"/>
    </source>
</evidence>
<evidence type="ECO:0000256" key="7">
    <source>
        <dbReference type="ARBA" id="ARBA00048487"/>
    </source>
</evidence>
<keyword evidence="6" id="KW-0106">Calcium</keyword>
<evidence type="ECO:0000256" key="4">
    <source>
        <dbReference type="ARBA" id="ARBA00022490"/>
    </source>
</evidence>
<dbReference type="InterPro" id="IPR036556">
    <property type="entry name" value="PAD_central_sf"/>
</dbReference>
<dbReference type="FunFam" id="3.75.10.10:FF:000003">
    <property type="entry name" value="Protein-arginine deiminase type-2"/>
    <property type="match status" value="1"/>
</dbReference>
<dbReference type="Pfam" id="PF08527">
    <property type="entry name" value="PAD_M"/>
    <property type="match status" value="1"/>
</dbReference>
<evidence type="ECO:0000256" key="5">
    <source>
        <dbReference type="ARBA" id="ARBA00022801"/>
    </source>
</evidence>
<proteinExistence type="inferred from homology"/>
<reference evidence="11" key="1">
    <citation type="submission" date="2025-08" db="UniProtKB">
        <authorList>
            <consortium name="RefSeq"/>
        </authorList>
    </citation>
    <scope>IDENTIFICATION</scope>
</reference>
<evidence type="ECO:0000313" key="11">
    <source>
        <dbReference type="RefSeq" id="XP_026546108.1"/>
    </source>
</evidence>
<evidence type="ECO:0000256" key="6">
    <source>
        <dbReference type="ARBA" id="ARBA00022837"/>
    </source>
</evidence>
<evidence type="ECO:0000259" key="9">
    <source>
        <dbReference type="Pfam" id="PF08527"/>
    </source>
</evidence>
<dbReference type="GO" id="GO:0004668">
    <property type="term" value="F:protein-arginine deiminase activity"/>
    <property type="evidence" value="ECO:0007669"/>
    <property type="project" value="UniProtKB-EC"/>
</dbReference>
<name>A0A6J1VZR4_9SAUR</name>
<evidence type="ECO:0000256" key="1">
    <source>
        <dbReference type="ARBA" id="ARBA00004496"/>
    </source>
</evidence>
<evidence type="ECO:0000259" key="8">
    <source>
        <dbReference type="Pfam" id="PF03068"/>
    </source>
</evidence>
<sequence length="532" mass="60766">GKGAILLVNCDRDNPTAEEEDNKDTKLTSIQDLEDMSRMILTTQGPDEVFANYQLTLHISKADDDKVGVFYSQRKEQIYYKHILGSGKISYHVERNLGQVQTVFYVEGLKFPDINFSGLVTFHTSLLEPARKGVPETSLFTDSLVFRVAPWIMTPNTLQPVSVYVCSVDDNKDFVEHIRKLATKAGCNLIICPEEENRKDRWIQDEMEFGYTQAPHKTFPVVFDSPRNRGLNDFPFKKILGPDFGYVKRERSSKKSATTLDSFGNLEVSPPVTAKSKEYPLGRILIGASFPRNNSPMSQLVKDFLKSQVVQSPIELYTDWLFVGHVDEILSFVPAPDQKGFRLLLASPRACFKLLKEKEKEGYGKAKMPEGIEFQEDGRQPRSISEIIADGFLKKWNEYCQKCIDWNRNILKEELGLAEEDIIEIPQLFHPFLELPRSFVPQVITASAEAYFPDMVNMIVLGKHLGIPKPFGPIIDGQCCLEKEVRRLLEPLGLSCNFIDDYGTYYLKFGDVHCGTNVRRKPFSFKWWNMRP</sequence>
<dbReference type="PANTHER" id="PTHR10837:SF11">
    <property type="entry name" value="PROTEIN-ARGININE DEIMINASE TYPE-1"/>
    <property type="match status" value="1"/>
</dbReference>
<accession>A0A6J1VZR4</accession>
<feature type="domain" description="Protein-arginine deiminase C-terminal" evidence="8">
    <location>
        <begin position="139"/>
        <end position="529"/>
    </location>
</feature>
<organism evidence="10 11">
    <name type="scientific">Notechis scutatus</name>
    <name type="common">mainland tiger snake</name>
    <dbReference type="NCBI Taxonomy" id="8663"/>
    <lineage>
        <taxon>Eukaryota</taxon>
        <taxon>Metazoa</taxon>
        <taxon>Chordata</taxon>
        <taxon>Craniata</taxon>
        <taxon>Vertebrata</taxon>
        <taxon>Euteleostomi</taxon>
        <taxon>Lepidosauria</taxon>
        <taxon>Squamata</taxon>
        <taxon>Bifurcata</taxon>
        <taxon>Unidentata</taxon>
        <taxon>Episquamata</taxon>
        <taxon>Toxicofera</taxon>
        <taxon>Serpentes</taxon>
        <taxon>Colubroidea</taxon>
        <taxon>Elapidae</taxon>
        <taxon>Hydrophiinae</taxon>
        <taxon>Notechis</taxon>
    </lineage>
</organism>
<keyword evidence="4" id="KW-0963">Cytoplasm</keyword>
<dbReference type="Gene3D" id="2.60.40.1700">
    <property type="entry name" value="Protein-arginine deiminase, central domain"/>
    <property type="match status" value="1"/>
</dbReference>
<protein>
    <recommendedName>
        <fullName evidence="3">protein-arginine deiminase</fullName>
        <ecNumber evidence="3">3.5.3.15</ecNumber>
    </recommendedName>
</protein>
<dbReference type="SUPFAM" id="SSF55909">
    <property type="entry name" value="Pentein"/>
    <property type="match status" value="1"/>
</dbReference>
<dbReference type="GO" id="GO:0005509">
    <property type="term" value="F:calcium ion binding"/>
    <property type="evidence" value="ECO:0007669"/>
    <property type="project" value="InterPro"/>
</dbReference>
<dbReference type="GO" id="GO:0005634">
    <property type="term" value="C:nucleus"/>
    <property type="evidence" value="ECO:0007669"/>
    <property type="project" value="TreeGrafter"/>
</dbReference>
<evidence type="ECO:0000313" key="10">
    <source>
        <dbReference type="Proteomes" id="UP000504612"/>
    </source>
</evidence>
<dbReference type="EC" id="3.5.3.15" evidence="3"/>
<dbReference type="SUPFAM" id="SSF110083">
    <property type="entry name" value="Peptidylarginine deiminase Pad4, middle domain"/>
    <property type="match status" value="1"/>
</dbReference>
<feature type="domain" description="Protein-arginine deiminase (PAD) central" evidence="9">
    <location>
        <begin position="1"/>
        <end position="128"/>
    </location>
</feature>
<keyword evidence="5" id="KW-0378">Hydrolase</keyword>
<dbReference type="PANTHER" id="PTHR10837">
    <property type="entry name" value="PEPTIDYLARGININE DEIMINASE"/>
    <property type="match status" value="1"/>
</dbReference>
<keyword evidence="10" id="KW-1185">Reference proteome</keyword>
<gene>
    <name evidence="11" type="primary">LOC113427788</name>
</gene>
<dbReference type="KEGG" id="nss:113427788"/>